<proteinExistence type="predicted"/>
<evidence type="ECO:0000313" key="2">
    <source>
        <dbReference type="EMBL" id="AZE48571.1"/>
    </source>
</evidence>
<dbReference type="EMBL" id="CP027753">
    <property type="protein sequence ID" value="AZE48571.1"/>
    <property type="molecule type" value="Genomic_DNA"/>
</dbReference>
<dbReference type="AlphaFoldDB" id="A0A3G7TP18"/>
<reference evidence="2 3" key="1">
    <citation type="submission" date="2018-03" db="EMBL/GenBank/DDBJ databases">
        <title>Diversity of phytobeneficial traits revealed by whole-genome analysis of worldwide-isolated phenazine-producing Pseudomonas spp.</title>
        <authorList>
            <person name="Biessy A."/>
            <person name="Novinscak A."/>
            <person name="Blom J."/>
            <person name="Leger G."/>
            <person name="Thomashow L.S."/>
            <person name="Cazorla F.M."/>
            <person name="Josic D."/>
            <person name="Filion M."/>
        </authorList>
    </citation>
    <scope>NUCLEOTIDE SEQUENCE [LARGE SCALE GENOMIC DNA]</scope>
    <source>
        <strain evidence="2 3">B25</strain>
    </source>
</reference>
<organism evidence="2 3">
    <name type="scientific">Pseudomonas chlororaphis</name>
    <dbReference type="NCBI Taxonomy" id="587753"/>
    <lineage>
        <taxon>Bacteria</taxon>
        <taxon>Pseudomonadati</taxon>
        <taxon>Pseudomonadota</taxon>
        <taxon>Gammaproteobacteria</taxon>
        <taxon>Pseudomonadales</taxon>
        <taxon>Pseudomonadaceae</taxon>
        <taxon>Pseudomonas</taxon>
    </lineage>
</organism>
<feature type="compositionally biased region" description="Basic and acidic residues" evidence="1">
    <location>
        <begin position="25"/>
        <end position="43"/>
    </location>
</feature>
<evidence type="ECO:0000313" key="3">
    <source>
        <dbReference type="Proteomes" id="UP000268048"/>
    </source>
</evidence>
<accession>A0A3G7TP18</accession>
<protein>
    <submittedName>
        <fullName evidence="2">Uncharacterized protein</fullName>
    </submittedName>
</protein>
<dbReference type="Proteomes" id="UP000268048">
    <property type="component" value="Chromosome"/>
</dbReference>
<sequence>MAKAGLRRYVTVWRRAAKALARPIRAKDVPGKTAGEHAHNSFP</sequence>
<gene>
    <name evidence="2" type="ORF">C4K04_2899</name>
</gene>
<evidence type="ECO:0000256" key="1">
    <source>
        <dbReference type="SAM" id="MobiDB-lite"/>
    </source>
</evidence>
<name>A0A3G7TP18_9PSED</name>
<feature type="region of interest" description="Disordered" evidence="1">
    <location>
        <begin position="24"/>
        <end position="43"/>
    </location>
</feature>